<evidence type="ECO:0000256" key="2">
    <source>
        <dbReference type="ARBA" id="ARBA00006206"/>
    </source>
</evidence>
<dbReference type="InterPro" id="IPR015443">
    <property type="entry name" value="Aldose_1-epimerase"/>
</dbReference>
<evidence type="ECO:0000256" key="5">
    <source>
        <dbReference type="PIRNR" id="PIRNR005096"/>
    </source>
</evidence>
<dbReference type="PANTHER" id="PTHR10091:SF0">
    <property type="entry name" value="GALACTOSE MUTAROTASE"/>
    <property type="match status" value="1"/>
</dbReference>
<dbReference type="RefSeq" id="WP_294169636.1">
    <property type="nucleotide sequence ID" value="NZ_CADCWA010000119.1"/>
</dbReference>
<feature type="chain" id="PRO_5026728462" description="Aldose 1-epimerase" evidence="8">
    <location>
        <begin position="29"/>
        <end position="387"/>
    </location>
</feature>
<dbReference type="GO" id="GO:0005737">
    <property type="term" value="C:cytoplasm"/>
    <property type="evidence" value="ECO:0007669"/>
    <property type="project" value="TreeGrafter"/>
</dbReference>
<dbReference type="GO" id="GO:0033499">
    <property type="term" value="P:galactose catabolic process via UDP-galactose, Leloir pathway"/>
    <property type="evidence" value="ECO:0007669"/>
    <property type="project" value="TreeGrafter"/>
</dbReference>
<dbReference type="GO" id="GO:0030246">
    <property type="term" value="F:carbohydrate binding"/>
    <property type="evidence" value="ECO:0007669"/>
    <property type="project" value="InterPro"/>
</dbReference>
<feature type="signal peptide" evidence="8">
    <location>
        <begin position="1"/>
        <end position="28"/>
    </location>
</feature>
<feature type="active site" description="Proton acceptor" evidence="6">
    <location>
        <position position="351"/>
    </location>
</feature>
<dbReference type="InterPro" id="IPR011013">
    <property type="entry name" value="Gal_mutarotase_sf_dom"/>
</dbReference>
<name>A0A6J4TFH4_9SPHN</name>
<evidence type="ECO:0000313" key="9">
    <source>
        <dbReference type="EMBL" id="CAA9521258.1"/>
    </source>
</evidence>
<dbReference type="InterPro" id="IPR008183">
    <property type="entry name" value="Aldose_1/G6P_1-epimerase"/>
</dbReference>
<dbReference type="AlphaFoldDB" id="A0A6J4TFH4"/>
<organism evidence="9">
    <name type="scientific">uncultured Sphingomonas sp</name>
    <dbReference type="NCBI Taxonomy" id="158754"/>
    <lineage>
        <taxon>Bacteria</taxon>
        <taxon>Pseudomonadati</taxon>
        <taxon>Pseudomonadota</taxon>
        <taxon>Alphaproteobacteria</taxon>
        <taxon>Sphingomonadales</taxon>
        <taxon>Sphingomonadaceae</taxon>
        <taxon>Sphingomonas</taxon>
        <taxon>environmental samples</taxon>
    </lineage>
</organism>
<dbReference type="PIRSF" id="PIRSF005096">
    <property type="entry name" value="GALM"/>
    <property type="match status" value="1"/>
</dbReference>
<evidence type="ECO:0000256" key="8">
    <source>
        <dbReference type="SAM" id="SignalP"/>
    </source>
</evidence>
<dbReference type="CDD" id="cd09019">
    <property type="entry name" value="galactose_mutarotase_like"/>
    <property type="match status" value="1"/>
</dbReference>
<keyword evidence="8" id="KW-0732">Signal</keyword>
<keyword evidence="3 5" id="KW-0413">Isomerase</keyword>
<dbReference type="NCBIfam" id="NF008277">
    <property type="entry name" value="PRK11055.1"/>
    <property type="match status" value="1"/>
</dbReference>
<dbReference type="PROSITE" id="PS51257">
    <property type="entry name" value="PROKAR_LIPOPROTEIN"/>
    <property type="match status" value="1"/>
</dbReference>
<evidence type="ECO:0000256" key="1">
    <source>
        <dbReference type="ARBA" id="ARBA00005028"/>
    </source>
</evidence>
<feature type="active site" description="Proton donor" evidence="6">
    <location>
        <position position="212"/>
    </location>
</feature>
<comment type="pathway">
    <text evidence="1 5">Carbohydrate metabolism; hexose metabolism.</text>
</comment>
<dbReference type="GO" id="GO:0006006">
    <property type="term" value="P:glucose metabolic process"/>
    <property type="evidence" value="ECO:0007669"/>
    <property type="project" value="TreeGrafter"/>
</dbReference>
<dbReference type="GO" id="GO:0004034">
    <property type="term" value="F:aldose 1-epimerase activity"/>
    <property type="evidence" value="ECO:0007669"/>
    <property type="project" value="UniProtKB-EC"/>
</dbReference>
<gene>
    <name evidence="9" type="ORF">AVDCRST_MAG31-1597</name>
</gene>
<dbReference type="Pfam" id="PF01263">
    <property type="entry name" value="Aldose_epim"/>
    <property type="match status" value="1"/>
</dbReference>
<evidence type="ECO:0000256" key="7">
    <source>
        <dbReference type="PIRSR" id="PIRSR005096-2"/>
    </source>
</evidence>
<dbReference type="SUPFAM" id="SSF74650">
    <property type="entry name" value="Galactose mutarotase-like"/>
    <property type="match status" value="1"/>
</dbReference>
<protein>
    <recommendedName>
        <fullName evidence="5">Aldose 1-epimerase</fullName>
        <ecNumber evidence="5">5.1.3.3</ecNumber>
    </recommendedName>
</protein>
<dbReference type="PANTHER" id="PTHR10091">
    <property type="entry name" value="ALDOSE-1-EPIMERASE"/>
    <property type="match status" value="1"/>
</dbReference>
<sequence>MRAGYNWRSVAACCLAVLLTSGCAPKTASLTSSAFGTTEEGTPVTRYTMTTSGGVSVSFINYGGIVTDVVAPDRDGRRESIVLGFPTLREYETTNARRGLYFGAIIGRYANFIAGGRFKLDGREHRLFQNYPPNSLHGGARGFDKRIWRVEPLATAGRSVGARLTYTSPDGEEGYPGTLNASVTYTLSEDGAFAINYQATTDEATVVAMTNHLNFNLAGAGSPDGVLRQELMVNADRYLPTDRTQIPLGQSAPVQGSPFDFRRPTPIGARIREPHPQLAIAGGYDHNWVLNKQGDVSQPQLAARVYDPGSGRVLECLTTEPAVLSYTANGFNGSVTGIGGRYGRYAGFTLETQHFPDSPNRPEYPSTVLRPGQVYQSTTVFRFGVRS</sequence>
<keyword evidence="4 5" id="KW-0119">Carbohydrate metabolism</keyword>
<dbReference type="Gene3D" id="2.70.98.10">
    <property type="match status" value="1"/>
</dbReference>
<proteinExistence type="inferred from homology"/>
<evidence type="ECO:0000256" key="3">
    <source>
        <dbReference type="ARBA" id="ARBA00023235"/>
    </source>
</evidence>
<evidence type="ECO:0000256" key="4">
    <source>
        <dbReference type="ARBA" id="ARBA00023277"/>
    </source>
</evidence>
<comment type="similarity">
    <text evidence="2 5">Belongs to the aldose epimerase family.</text>
</comment>
<evidence type="ECO:0000256" key="6">
    <source>
        <dbReference type="PIRSR" id="PIRSR005096-1"/>
    </source>
</evidence>
<dbReference type="EMBL" id="CADCWA010000119">
    <property type="protein sequence ID" value="CAA9521258.1"/>
    <property type="molecule type" value="Genomic_DNA"/>
</dbReference>
<accession>A0A6J4TFH4</accession>
<reference evidence="9" key="1">
    <citation type="submission" date="2020-02" db="EMBL/GenBank/DDBJ databases">
        <authorList>
            <person name="Meier V. D."/>
        </authorList>
    </citation>
    <scope>NUCLEOTIDE SEQUENCE</scope>
    <source>
        <strain evidence="9">AVDCRST_MAG31</strain>
    </source>
</reference>
<feature type="binding site" evidence="7">
    <location>
        <position position="285"/>
    </location>
    <ligand>
        <name>beta-D-galactose</name>
        <dbReference type="ChEBI" id="CHEBI:27667"/>
    </ligand>
</feature>
<comment type="catalytic activity">
    <reaction evidence="5">
        <text>alpha-D-glucose = beta-D-glucose</text>
        <dbReference type="Rhea" id="RHEA:10264"/>
        <dbReference type="ChEBI" id="CHEBI:15903"/>
        <dbReference type="ChEBI" id="CHEBI:17925"/>
        <dbReference type="EC" id="5.1.3.3"/>
    </reaction>
</comment>
<dbReference type="EC" id="5.1.3.3" evidence="5"/>
<dbReference type="UniPathway" id="UPA00242"/>
<dbReference type="InterPro" id="IPR014718">
    <property type="entry name" value="GH-type_carb-bd"/>
</dbReference>
<dbReference type="InterPro" id="IPR047215">
    <property type="entry name" value="Galactose_mutarotase-like"/>
</dbReference>